<evidence type="ECO:0000313" key="2">
    <source>
        <dbReference type="Proteomes" id="UP000054560"/>
    </source>
</evidence>
<dbReference type="OrthoDB" id="4953at2759"/>
<organism evidence="1 2">
    <name type="scientific">Sphaeroforma arctica JP610</name>
    <dbReference type="NCBI Taxonomy" id="667725"/>
    <lineage>
        <taxon>Eukaryota</taxon>
        <taxon>Ichthyosporea</taxon>
        <taxon>Ichthyophonida</taxon>
        <taxon>Sphaeroforma</taxon>
    </lineage>
</organism>
<dbReference type="Proteomes" id="UP000054560">
    <property type="component" value="Unassembled WGS sequence"/>
</dbReference>
<dbReference type="STRING" id="667725.A0A0L0F298"/>
<proteinExistence type="predicted"/>
<evidence type="ECO:0000313" key="1">
    <source>
        <dbReference type="EMBL" id="KNC70812.1"/>
    </source>
</evidence>
<reference evidence="1 2" key="1">
    <citation type="submission" date="2011-02" db="EMBL/GenBank/DDBJ databases">
        <title>The Genome Sequence of Sphaeroforma arctica JP610.</title>
        <authorList>
            <consortium name="The Broad Institute Genome Sequencing Platform"/>
            <person name="Russ C."/>
            <person name="Cuomo C."/>
            <person name="Young S.K."/>
            <person name="Zeng Q."/>
            <person name="Gargeya S."/>
            <person name="Alvarado L."/>
            <person name="Berlin A."/>
            <person name="Chapman S.B."/>
            <person name="Chen Z."/>
            <person name="Freedman E."/>
            <person name="Gellesch M."/>
            <person name="Goldberg J."/>
            <person name="Griggs A."/>
            <person name="Gujja S."/>
            <person name="Heilman E."/>
            <person name="Heiman D."/>
            <person name="Howarth C."/>
            <person name="Mehta T."/>
            <person name="Neiman D."/>
            <person name="Pearson M."/>
            <person name="Roberts A."/>
            <person name="Saif S."/>
            <person name="Shea T."/>
            <person name="Shenoy N."/>
            <person name="Sisk P."/>
            <person name="Stolte C."/>
            <person name="Sykes S."/>
            <person name="White J."/>
            <person name="Yandava C."/>
            <person name="Burger G."/>
            <person name="Gray M.W."/>
            <person name="Holland P.W.H."/>
            <person name="King N."/>
            <person name="Lang F.B.F."/>
            <person name="Roger A.J."/>
            <person name="Ruiz-Trillo I."/>
            <person name="Haas B."/>
            <person name="Nusbaum C."/>
            <person name="Birren B."/>
        </authorList>
    </citation>
    <scope>NUCLEOTIDE SEQUENCE [LARGE SCALE GENOMIC DNA]</scope>
    <source>
        <strain evidence="1 2">JP610</strain>
    </source>
</reference>
<dbReference type="Gene3D" id="3.30.830.10">
    <property type="entry name" value="Metalloenzyme, LuxS/M16 peptidase-like"/>
    <property type="match status" value="1"/>
</dbReference>
<sequence>IPQYKKGVQWIGEILWHSVPTTERLKVAINRLISDIPSAKRSEVSMTLALMRDLYIPNPDSNVYATNLIRQQKFLTKMLERLDKGEEQAVMQAVAGYRYKVPPPQR</sequence>
<name>A0A0L0F298_9EUKA</name>
<accession>A0A0L0F298</accession>
<dbReference type="AlphaFoldDB" id="A0A0L0F298"/>
<feature type="non-terminal residue" evidence="1">
    <location>
        <position position="1"/>
    </location>
</feature>
<dbReference type="RefSeq" id="XP_014144714.1">
    <property type="nucleotide sequence ID" value="XM_014289239.1"/>
</dbReference>
<protein>
    <submittedName>
        <fullName evidence="1">Uncharacterized protein</fullName>
    </submittedName>
</protein>
<gene>
    <name evidence="1" type="ORF">SARC_16656</name>
</gene>
<dbReference type="EMBL" id="KQ250195">
    <property type="protein sequence ID" value="KNC70812.1"/>
    <property type="molecule type" value="Genomic_DNA"/>
</dbReference>
<keyword evidence="2" id="KW-1185">Reference proteome</keyword>
<dbReference type="GeneID" id="25917160"/>